<evidence type="ECO:0000256" key="3">
    <source>
        <dbReference type="ARBA" id="ARBA00022729"/>
    </source>
</evidence>
<gene>
    <name evidence="6" type="ORF">GBAR_LOCUS9936</name>
</gene>
<feature type="chain" id="PRO_5041385153" evidence="5">
    <location>
        <begin position="22"/>
        <end position="142"/>
    </location>
</feature>
<accession>A0AA35RR38</accession>
<evidence type="ECO:0000256" key="2">
    <source>
        <dbReference type="ARBA" id="ARBA00022692"/>
    </source>
</evidence>
<keyword evidence="2" id="KW-0812">Transmembrane</keyword>
<evidence type="ECO:0000313" key="7">
    <source>
        <dbReference type="Proteomes" id="UP001174909"/>
    </source>
</evidence>
<keyword evidence="4" id="KW-0472">Membrane</keyword>
<evidence type="ECO:0000256" key="4">
    <source>
        <dbReference type="ARBA" id="ARBA00022989"/>
    </source>
</evidence>
<protein>
    <submittedName>
        <fullName evidence="6">Uncharacterized protein</fullName>
    </submittedName>
</protein>
<dbReference type="InterPro" id="IPR031152">
    <property type="entry name" value="PLXDC"/>
</dbReference>
<keyword evidence="4" id="KW-1133">Transmembrane helix</keyword>
<sequence>MSQTALLCCCTLLLQASWTFGSGLRYSNLGKEGSQQSVETNFQRFTRDEEQSDVNVTRDTHDYYRSTYYPPSHDMVGVLWQDLASMLDSGAVVDHFTDSQLSDLHRYYEVRDLKFRFPFYGHILETHSCHHWRVPVHWGLAP</sequence>
<evidence type="ECO:0000256" key="1">
    <source>
        <dbReference type="ARBA" id="ARBA00004479"/>
    </source>
</evidence>
<dbReference type="AlphaFoldDB" id="A0AA35RR38"/>
<comment type="caution">
    <text evidence="6">The sequence shown here is derived from an EMBL/GenBank/DDBJ whole genome shotgun (WGS) entry which is preliminary data.</text>
</comment>
<dbReference type="Proteomes" id="UP001174909">
    <property type="component" value="Unassembled WGS sequence"/>
</dbReference>
<organism evidence="6 7">
    <name type="scientific">Geodia barretti</name>
    <name type="common">Barrett's horny sponge</name>
    <dbReference type="NCBI Taxonomy" id="519541"/>
    <lineage>
        <taxon>Eukaryota</taxon>
        <taxon>Metazoa</taxon>
        <taxon>Porifera</taxon>
        <taxon>Demospongiae</taxon>
        <taxon>Heteroscleromorpha</taxon>
        <taxon>Tetractinellida</taxon>
        <taxon>Astrophorina</taxon>
        <taxon>Geodiidae</taxon>
        <taxon>Geodia</taxon>
    </lineage>
</organism>
<keyword evidence="7" id="KW-1185">Reference proteome</keyword>
<dbReference type="PANTHER" id="PTHR13055:SF12">
    <property type="entry name" value="LD40707P"/>
    <property type="match status" value="1"/>
</dbReference>
<evidence type="ECO:0000256" key="5">
    <source>
        <dbReference type="SAM" id="SignalP"/>
    </source>
</evidence>
<dbReference type="GO" id="GO:0016020">
    <property type="term" value="C:membrane"/>
    <property type="evidence" value="ECO:0007669"/>
    <property type="project" value="UniProtKB-SubCell"/>
</dbReference>
<proteinExistence type="predicted"/>
<evidence type="ECO:0000313" key="6">
    <source>
        <dbReference type="EMBL" id="CAI8016170.1"/>
    </source>
</evidence>
<feature type="signal peptide" evidence="5">
    <location>
        <begin position="1"/>
        <end position="21"/>
    </location>
</feature>
<comment type="subcellular location">
    <subcellularLocation>
        <location evidence="1">Membrane</location>
        <topology evidence="1">Single-pass type I membrane protein</topology>
    </subcellularLocation>
</comment>
<dbReference type="PANTHER" id="PTHR13055">
    <property type="entry name" value="TUMOR ENDOTHELIAL MARKER 7 RELATED"/>
    <property type="match status" value="1"/>
</dbReference>
<dbReference type="EMBL" id="CASHTH010001503">
    <property type="protein sequence ID" value="CAI8016170.1"/>
    <property type="molecule type" value="Genomic_DNA"/>
</dbReference>
<name>A0AA35RR38_GEOBA</name>
<keyword evidence="3 5" id="KW-0732">Signal</keyword>
<reference evidence="6" key="1">
    <citation type="submission" date="2023-03" db="EMBL/GenBank/DDBJ databases">
        <authorList>
            <person name="Steffen K."/>
            <person name="Cardenas P."/>
        </authorList>
    </citation>
    <scope>NUCLEOTIDE SEQUENCE</scope>
</reference>